<dbReference type="AlphaFoldDB" id="A0A699HNG7"/>
<protein>
    <submittedName>
        <fullName evidence="2">Transposase (Putative), gypsy type</fullName>
    </submittedName>
</protein>
<comment type="caution">
    <text evidence="2">The sequence shown here is derived from an EMBL/GenBank/DDBJ whole genome shotgun (WGS) entry which is preliminary data.</text>
</comment>
<sequence length="905" mass="100308">MEIDQASLRPWETDYEAIQAEKDIRSVLTQKGLEVFCEAFHIPDVVHPQLPSPNQTIHEMPTEKIAKVSHFEILCRVHGVEPTVALFRCFYVNSKNKEWMSFSKRPDSDSVCYTKPLDSLKRWNDHVFWVDSFACLASFPWHIGKIVFRDPFSKSRDFRADDYAILVAHPASFQKYSKPFLCWIGMSQIDLFSFIQVADPMKVKVGELERAEGETRLLDSIMGRVVLLLPVAPAYVDSELEASVERIVSGEDVAAEKPRRLRKKTQATTDVGGSSHPLKKLRSDYGTSSVAVNVGKSLFALKDLLASSVLNVESGIEVVASLPFVTSSVYATPECDSGVLTASVTGPSLHPIGKPERFVIFSYSSHHSTNASEADVDSIIRSAVIPPILTEAVITTQIARTVRPDTVGSSHAPGKELSMGSLEVNSKSLHEVFVSCWNIPNDALLDSLDASREFINHLAPLVLFAQICDMDYEDLFTEFSVGTARQACLSAEVRMLIEFCLSERRRLESELGKQTGLLKSKDDEVEDLKARLLLKEAGAAESIRLRAEASNFEAVEKSLRDEVSSLKEHNIILEKERNALDVKATDLAAFVMDKECAMTTLNAQLTAVKSQNDIIGDQVHELEVASFGLQKKLSSYENLAEPLEEFQDAQLKIVNDKFDELYADFIEMALHLEERFYPHLLTTISGRQWLLTHGIELAVTKCLHSFEYLYALGAPIGRAIEKGMQDGLSTRITHGAEGRTLTDVAAYNPSMEADYVSALQHLQSVNFSLIAELRSNKDARVDTLMNILRLEETLAERLGLTESQPHVDQLMVPIHYSPDKVVVGATSLSFALDVSNVWVRKIRENIAGQRSALCEIFIPLSKPFSAEVLTDVGGTFDTVPATATTALSTTLASASTVAHISVDDY</sequence>
<organism evidence="2">
    <name type="scientific">Tanacetum cinerariifolium</name>
    <name type="common">Dalmatian daisy</name>
    <name type="synonym">Chrysanthemum cinerariifolium</name>
    <dbReference type="NCBI Taxonomy" id="118510"/>
    <lineage>
        <taxon>Eukaryota</taxon>
        <taxon>Viridiplantae</taxon>
        <taxon>Streptophyta</taxon>
        <taxon>Embryophyta</taxon>
        <taxon>Tracheophyta</taxon>
        <taxon>Spermatophyta</taxon>
        <taxon>Magnoliopsida</taxon>
        <taxon>eudicotyledons</taxon>
        <taxon>Gunneridae</taxon>
        <taxon>Pentapetalae</taxon>
        <taxon>asterids</taxon>
        <taxon>campanulids</taxon>
        <taxon>Asterales</taxon>
        <taxon>Asteraceae</taxon>
        <taxon>Asteroideae</taxon>
        <taxon>Anthemideae</taxon>
        <taxon>Anthemidinae</taxon>
        <taxon>Tanacetum</taxon>
    </lineage>
</organism>
<gene>
    <name evidence="2" type="ORF">Tci_430931</name>
</gene>
<name>A0A699HNG7_TANCI</name>
<proteinExistence type="predicted"/>
<reference evidence="2" key="1">
    <citation type="journal article" date="2019" name="Sci. Rep.">
        <title>Draft genome of Tanacetum cinerariifolium, the natural source of mosquito coil.</title>
        <authorList>
            <person name="Yamashiro T."/>
            <person name="Shiraishi A."/>
            <person name="Satake H."/>
            <person name="Nakayama K."/>
        </authorList>
    </citation>
    <scope>NUCLEOTIDE SEQUENCE</scope>
</reference>
<feature type="region of interest" description="Disordered" evidence="1">
    <location>
        <begin position="258"/>
        <end position="278"/>
    </location>
</feature>
<dbReference type="EMBL" id="BKCJ010191499">
    <property type="protein sequence ID" value="GEY58957.1"/>
    <property type="molecule type" value="Genomic_DNA"/>
</dbReference>
<evidence type="ECO:0000313" key="2">
    <source>
        <dbReference type="EMBL" id="GEY58957.1"/>
    </source>
</evidence>
<accession>A0A699HNG7</accession>
<evidence type="ECO:0000256" key="1">
    <source>
        <dbReference type="SAM" id="MobiDB-lite"/>
    </source>
</evidence>